<feature type="domain" description="FAD-binding FR-type" evidence="10">
    <location>
        <begin position="3"/>
        <end position="105"/>
    </location>
</feature>
<keyword evidence="5" id="KW-0274">FAD</keyword>
<dbReference type="PRINTS" id="PR00371">
    <property type="entry name" value="FPNCR"/>
</dbReference>
<dbReference type="InterPro" id="IPR001433">
    <property type="entry name" value="OxRdtase_FAD/NAD-bd"/>
</dbReference>
<dbReference type="Pfam" id="PF00111">
    <property type="entry name" value="Fer2"/>
    <property type="match status" value="1"/>
</dbReference>
<sequence>MQKYKMICPSLKVVRETKDAVTLAFDIAESGFSYLPGQFINVSMVLNGEKITRSYSLSSSPDLDPYPAITVKRVTEGLMSNYLVDYAEQISELEIEGPYGAFVPSESSYQSGHVVLLSGGSGITPLLSIAKSLLSKSTDVQLTLIYANRNWSDVIFTAAIETLALEYKDRLTVFHALSRQEEPTPVFTGTLIEDRLSKLLVKKLLKQATAGKQSETQYFICGPSGLMKIYQDALKSLQVPETAIFMERFKEDDEPVEQLNLPQVTHEVLVHFYEQTHLIEIPPATSLLSAALKEGISFGHSCKSGTCGSCVALLTSGKVSMLKNYALTESEVAQGMILLCQSYPLSEDITIEFD</sequence>
<evidence type="ECO:0000256" key="6">
    <source>
        <dbReference type="ARBA" id="ARBA00023002"/>
    </source>
</evidence>
<dbReference type="CDD" id="cd00207">
    <property type="entry name" value="fer2"/>
    <property type="match status" value="1"/>
</dbReference>
<dbReference type="GO" id="GO:0016491">
    <property type="term" value="F:oxidoreductase activity"/>
    <property type="evidence" value="ECO:0007669"/>
    <property type="project" value="UniProtKB-KW"/>
</dbReference>
<dbReference type="InterPro" id="IPR039261">
    <property type="entry name" value="FNR_nucleotide-bd"/>
</dbReference>
<dbReference type="InterPro" id="IPR001041">
    <property type="entry name" value="2Fe-2S_ferredoxin-type"/>
</dbReference>
<dbReference type="GO" id="GO:0051537">
    <property type="term" value="F:2 iron, 2 sulfur cluster binding"/>
    <property type="evidence" value="ECO:0007669"/>
    <property type="project" value="UniProtKB-KW"/>
</dbReference>
<dbReference type="Gene3D" id="3.40.50.80">
    <property type="entry name" value="Nucleotide-binding domain of ferredoxin-NADP reductase (FNR) module"/>
    <property type="match status" value="1"/>
</dbReference>
<dbReference type="PROSITE" id="PS51085">
    <property type="entry name" value="2FE2S_FER_2"/>
    <property type="match status" value="1"/>
</dbReference>
<dbReference type="SUPFAM" id="SSF63380">
    <property type="entry name" value="Riboflavin synthase domain-like"/>
    <property type="match status" value="1"/>
</dbReference>
<evidence type="ECO:0000259" key="10">
    <source>
        <dbReference type="PROSITE" id="PS51384"/>
    </source>
</evidence>
<dbReference type="GO" id="GO:0046872">
    <property type="term" value="F:metal ion binding"/>
    <property type="evidence" value="ECO:0007669"/>
    <property type="project" value="UniProtKB-KW"/>
</dbReference>
<dbReference type="InterPro" id="IPR050415">
    <property type="entry name" value="MRET"/>
</dbReference>
<reference evidence="12" key="1">
    <citation type="submission" date="2016-11" db="EMBL/GenBank/DDBJ databases">
        <authorList>
            <person name="Varghese N."/>
            <person name="Submissions S."/>
        </authorList>
    </citation>
    <scope>NUCLEOTIDE SEQUENCE [LARGE SCALE GENOMIC DNA]</scope>
    <source>
        <strain evidence="12">DSM 16990</strain>
    </source>
</reference>
<dbReference type="Proteomes" id="UP000184287">
    <property type="component" value="Unassembled WGS sequence"/>
</dbReference>
<dbReference type="PROSITE" id="PS00197">
    <property type="entry name" value="2FE2S_FER_1"/>
    <property type="match status" value="1"/>
</dbReference>
<keyword evidence="8" id="KW-0411">Iron-sulfur</keyword>
<accession>A0A1M5F3X8</accession>
<dbReference type="InterPro" id="IPR017938">
    <property type="entry name" value="Riboflavin_synthase-like_b-brl"/>
</dbReference>
<dbReference type="InterPro" id="IPR008333">
    <property type="entry name" value="Cbr1-like_FAD-bd_dom"/>
</dbReference>
<keyword evidence="4" id="KW-0479">Metal-binding</keyword>
<dbReference type="Pfam" id="PF00970">
    <property type="entry name" value="FAD_binding_6"/>
    <property type="match status" value="1"/>
</dbReference>
<dbReference type="PANTHER" id="PTHR47354">
    <property type="entry name" value="NADH OXIDOREDUCTASE HCR"/>
    <property type="match status" value="1"/>
</dbReference>
<dbReference type="InterPro" id="IPR001709">
    <property type="entry name" value="Flavoprot_Pyr_Nucl_cyt_Rdtase"/>
</dbReference>
<dbReference type="Pfam" id="PF00175">
    <property type="entry name" value="NAD_binding_1"/>
    <property type="match status" value="1"/>
</dbReference>
<proteinExistence type="predicted"/>
<evidence type="ECO:0000256" key="2">
    <source>
        <dbReference type="ARBA" id="ARBA00022630"/>
    </source>
</evidence>
<dbReference type="AlphaFoldDB" id="A0A1M5F3X8"/>
<dbReference type="PROSITE" id="PS51384">
    <property type="entry name" value="FAD_FR"/>
    <property type="match status" value="1"/>
</dbReference>
<name>A0A1M5F3X8_9SPHI</name>
<dbReference type="InterPro" id="IPR017927">
    <property type="entry name" value="FAD-bd_FR_type"/>
</dbReference>
<dbReference type="RefSeq" id="WP_073232623.1">
    <property type="nucleotide sequence ID" value="NZ_FQUQ01000003.1"/>
</dbReference>
<dbReference type="PRINTS" id="PR00410">
    <property type="entry name" value="PHEHYDRXLASE"/>
</dbReference>
<dbReference type="Gene3D" id="2.40.30.10">
    <property type="entry name" value="Translation factors"/>
    <property type="match status" value="1"/>
</dbReference>
<dbReference type="InterPro" id="IPR006058">
    <property type="entry name" value="2Fe2S_fd_BS"/>
</dbReference>
<dbReference type="SUPFAM" id="SSF52343">
    <property type="entry name" value="Ferredoxin reductase-like, C-terminal NADP-linked domain"/>
    <property type="match status" value="1"/>
</dbReference>
<dbReference type="GO" id="GO:0050660">
    <property type="term" value="F:flavin adenine dinucleotide binding"/>
    <property type="evidence" value="ECO:0007669"/>
    <property type="project" value="TreeGrafter"/>
</dbReference>
<dbReference type="STRING" id="288992.SAMN04488522_103912"/>
<dbReference type="PANTHER" id="PTHR47354:SF8">
    <property type="entry name" value="1,2-PHENYLACETYL-COA EPOXIDASE, SUBUNIT E"/>
    <property type="match status" value="1"/>
</dbReference>
<keyword evidence="3" id="KW-0001">2Fe-2S</keyword>
<dbReference type="InterPro" id="IPR036010">
    <property type="entry name" value="2Fe-2S_ferredoxin-like_sf"/>
</dbReference>
<evidence type="ECO:0000256" key="3">
    <source>
        <dbReference type="ARBA" id="ARBA00022714"/>
    </source>
</evidence>
<evidence type="ECO:0000256" key="4">
    <source>
        <dbReference type="ARBA" id="ARBA00022723"/>
    </source>
</evidence>
<dbReference type="InterPro" id="IPR012675">
    <property type="entry name" value="Beta-grasp_dom_sf"/>
</dbReference>
<dbReference type="Gene3D" id="3.10.20.30">
    <property type="match status" value="1"/>
</dbReference>
<gene>
    <name evidence="11" type="ORF">SAMN04488522_103912</name>
</gene>
<feature type="domain" description="2Fe-2S ferredoxin-type" evidence="9">
    <location>
        <begin position="266"/>
        <end position="354"/>
    </location>
</feature>
<evidence type="ECO:0000313" key="12">
    <source>
        <dbReference type="Proteomes" id="UP000184287"/>
    </source>
</evidence>
<evidence type="ECO:0000256" key="5">
    <source>
        <dbReference type="ARBA" id="ARBA00022827"/>
    </source>
</evidence>
<organism evidence="11 12">
    <name type="scientific">Pedobacter caeni</name>
    <dbReference type="NCBI Taxonomy" id="288992"/>
    <lineage>
        <taxon>Bacteria</taxon>
        <taxon>Pseudomonadati</taxon>
        <taxon>Bacteroidota</taxon>
        <taxon>Sphingobacteriia</taxon>
        <taxon>Sphingobacteriales</taxon>
        <taxon>Sphingobacteriaceae</taxon>
        <taxon>Pedobacter</taxon>
    </lineage>
</organism>
<evidence type="ECO:0000313" key="11">
    <source>
        <dbReference type="EMBL" id="SHF85802.1"/>
    </source>
</evidence>
<dbReference type="OrthoDB" id="9789468at2"/>
<dbReference type="SUPFAM" id="SSF54292">
    <property type="entry name" value="2Fe-2S ferredoxin-like"/>
    <property type="match status" value="1"/>
</dbReference>
<keyword evidence="12" id="KW-1185">Reference proteome</keyword>
<evidence type="ECO:0000256" key="7">
    <source>
        <dbReference type="ARBA" id="ARBA00023004"/>
    </source>
</evidence>
<evidence type="ECO:0000256" key="8">
    <source>
        <dbReference type="ARBA" id="ARBA00023014"/>
    </source>
</evidence>
<dbReference type="CDD" id="cd06214">
    <property type="entry name" value="PA_degradation_oxidoreductase_like"/>
    <property type="match status" value="1"/>
</dbReference>
<evidence type="ECO:0000256" key="1">
    <source>
        <dbReference type="ARBA" id="ARBA00001974"/>
    </source>
</evidence>
<protein>
    <submittedName>
        <fullName evidence="11">Ring-1,2-phenylacetyl-CoA epoxidase subunit PaaE</fullName>
    </submittedName>
</protein>
<comment type="cofactor">
    <cofactor evidence="1">
        <name>FAD</name>
        <dbReference type="ChEBI" id="CHEBI:57692"/>
    </cofactor>
</comment>
<keyword evidence="7" id="KW-0408">Iron</keyword>
<keyword evidence="2" id="KW-0285">Flavoprotein</keyword>
<keyword evidence="6" id="KW-0560">Oxidoreductase</keyword>
<dbReference type="EMBL" id="FQUQ01000003">
    <property type="protein sequence ID" value="SHF85802.1"/>
    <property type="molecule type" value="Genomic_DNA"/>
</dbReference>
<evidence type="ECO:0000259" key="9">
    <source>
        <dbReference type="PROSITE" id="PS51085"/>
    </source>
</evidence>